<evidence type="ECO:0000256" key="1">
    <source>
        <dbReference type="SAM" id="MobiDB-lite"/>
    </source>
</evidence>
<name>A0A1M6FIX0_9FIRM</name>
<dbReference type="RefSeq" id="WP_149678516.1">
    <property type="nucleotide sequence ID" value="NZ_FQZP01000017.1"/>
</dbReference>
<dbReference type="OrthoDB" id="5637at2"/>
<dbReference type="InterPro" id="IPR037126">
    <property type="entry name" value="PdaC/RsiV-like_sf"/>
</dbReference>
<dbReference type="InterPro" id="IPR021729">
    <property type="entry name" value="DUF3298"/>
</dbReference>
<dbReference type="PANTHER" id="PTHR37841:SF1">
    <property type="entry name" value="DUF3298 DOMAIN-CONTAINING PROTEIN"/>
    <property type="match status" value="1"/>
</dbReference>
<proteinExistence type="predicted"/>
<keyword evidence="4" id="KW-1185">Reference proteome</keyword>
<dbReference type="Proteomes" id="UP000324781">
    <property type="component" value="Unassembled WGS sequence"/>
</dbReference>
<accession>A0A1M6FIX0</accession>
<organism evidence="3 4">
    <name type="scientific">Thermoclostridium caenicola</name>
    <dbReference type="NCBI Taxonomy" id="659425"/>
    <lineage>
        <taxon>Bacteria</taxon>
        <taxon>Bacillati</taxon>
        <taxon>Bacillota</taxon>
        <taxon>Clostridia</taxon>
        <taxon>Eubacteriales</taxon>
        <taxon>Oscillospiraceae</taxon>
        <taxon>Thermoclostridium</taxon>
    </lineage>
</organism>
<reference evidence="3 4" key="1">
    <citation type="submission" date="2016-11" db="EMBL/GenBank/DDBJ databases">
        <authorList>
            <person name="Varghese N."/>
            <person name="Submissions S."/>
        </authorList>
    </citation>
    <scope>NUCLEOTIDE SEQUENCE [LARGE SCALE GENOMIC DNA]</scope>
    <source>
        <strain evidence="3 4">DSM 19027</strain>
    </source>
</reference>
<dbReference type="EMBL" id="FQZP01000017">
    <property type="protein sequence ID" value="SHI97579.1"/>
    <property type="molecule type" value="Genomic_DNA"/>
</dbReference>
<gene>
    <name evidence="3" type="ORF">SAMN05444373_101736</name>
</gene>
<dbReference type="InterPro" id="IPR032774">
    <property type="entry name" value="WG_beta_rep"/>
</dbReference>
<dbReference type="AlphaFoldDB" id="A0A1M6FIX0"/>
<dbReference type="PANTHER" id="PTHR37841">
    <property type="entry name" value="GLR2918 PROTEIN"/>
    <property type="match status" value="1"/>
</dbReference>
<dbReference type="Pfam" id="PF14903">
    <property type="entry name" value="WG_beta_rep"/>
    <property type="match status" value="5"/>
</dbReference>
<evidence type="ECO:0000313" key="4">
    <source>
        <dbReference type="Proteomes" id="UP000324781"/>
    </source>
</evidence>
<feature type="domain" description="DUF3298" evidence="2">
    <location>
        <begin position="534"/>
        <end position="608"/>
    </location>
</feature>
<dbReference type="Pfam" id="PF11738">
    <property type="entry name" value="DUF3298"/>
    <property type="match status" value="1"/>
</dbReference>
<protein>
    <submittedName>
        <fullName evidence="3">WG containing repeat-containing protein</fullName>
    </submittedName>
</protein>
<evidence type="ECO:0000313" key="3">
    <source>
        <dbReference type="EMBL" id="SHI97579.1"/>
    </source>
</evidence>
<sequence>MKRGSYAILVFLLVMALTFAGCGRYEVPDNVPVNAEQTDTVTPVPSAETPEPADGSGTAGDLLPFSESRGFQRLYGYMDQDGNVVIEPRFGSAEPFHACGLAVVKDTNGKAGLIDRTGKFLVKPEADSISYSDGVFIVLIHGEETVSRAYDENGTLLFEHDYIYPFSEGLSRRYSDVTAGYIDKTGKLVLEVPYKSIDNFYDGIALVSMRYDGPSLYIDKQGNDLTDTISSGLRMFKDETSGLFGYEDKDGNRVIEPQYYSATPFRDGLAIVCVNDSGDLLYGIIDTRGNYVLAPEYCDIRRMRNGSFAVGEKIPEDVFVSSMYANYSRKALFSKDLKKHTEWIYFELDNFDANYTCASDGTKIIYLDAQLNPATDLPQFEGRGLMLADGSLLRGKINGQLTVADRQGNILVRDEKLTLLGNGVTARSVTRYPHDYTTVMYPVLDGLEDVWIEDQLNRFIREQAESYVSFDGTYAEEDHYFFPITDIQCSVNIIKNLLHIELSVDEYWIGAAHPGYDWSNEYISLIDGRRYAIDDLFKSPDEARQRLCEKVNDQIAELAEEFYDFYDKVVPEQIQRFHLEDDGLTIYFAQYEIAPYAAGMPMFHIPYSEIMDLIDTEGNFWKAFN</sequence>
<feature type="region of interest" description="Disordered" evidence="1">
    <location>
        <begin position="36"/>
        <end position="60"/>
    </location>
</feature>
<dbReference type="Gene3D" id="3.90.640.20">
    <property type="entry name" value="Heat-shock cognate protein, ATPase"/>
    <property type="match status" value="1"/>
</dbReference>
<evidence type="ECO:0000259" key="2">
    <source>
        <dbReference type="Pfam" id="PF11738"/>
    </source>
</evidence>
<dbReference type="PROSITE" id="PS51257">
    <property type="entry name" value="PROKAR_LIPOPROTEIN"/>
    <property type="match status" value="1"/>
</dbReference>